<dbReference type="Pfam" id="PF18019">
    <property type="entry name" value="Cas3_HD"/>
    <property type="match status" value="1"/>
</dbReference>
<evidence type="ECO:0000259" key="11">
    <source>
        <dbReference type="PROSITE" id="PS51643"/>
    </source>
</evidence>
<comment type="similarity">
    <text evidence="2">In the central section; belongs to the CRISPR-associated helicase Cas3 family.</text>
</comment>
<dbReference type="PANTHER" id="PTHR47963">
    <property type="entry name" value="DEAD-BOX ATP-DEPENDENT RNA HELICASE 47, MITOCHONDRIAL"/>
    <property type="match status" value="1"/>
</dbReference>
<keyword evidence="9" id="KW-0051">Antiviral defense</keyword>
<evidence type="ECO:0000259" key="10">
    <source>
        <dbReference type="PROSITE" id="PS51192"/>
    </source>
</evidence>
<dbReference type="InterPro" id="IPR006483">
    <property type="entry name" value="CRISPR-assoc_Cas3_HD"/>
</dbReference>
<evidence type="ECO:0000256" key="9">
    <source>
        <dbReference type="ARBA" id="ARBA00023118"/>
    </source>
</evidence>
<keyword evidence="7 12" id="KW-0347">Helicase</keyword>
<evidence type="ECO:0000256" key="5">
    <source>
        <dbReference type="ARBA" id="ARBA00022741"/>
    </source>
</evidence>
<dbReference type="InterPro" id="IPR014001">
    <property type="entry name" value="Helicase_ATP-bd"/>
</dbReference>
<evidence type="ECO:0000256" key="4">
    <source>
        <dbReference type="ARBA" id="ARBA00022723"/>
    </source>
</evidence>
<dbReference type="EMBL" id="LT960614">
    <property type="protein sequence ID" value="SON54346.1"/>
    <property type="molecule type" value="Genomic_DNA"/>
</dbReference>
<dbReference type="KEGG" id="hdi:HDIA_0805"/>
<dbReference type="GO" id="GO:0005524">
    <property type="term" value="F:ATP binding"/>
    <property type="evidence" value="ECO:0007669"/>
    <property type="project" value="UniProtKB-KW"/>
</dbReference>
<dbReference type="Proteomes" id="UP000223606">
    <property type="component" value="Chromosome 1"/>
</dbReference>
<dbReference type="AlphaFoldDB" id="A0A2C9D272"/>
<dbReference type="PANTHER" id="PTHR47963:SF9">
    <property type="entry name" value="CRISPR-ASSOCIATED ENDONUCLEASE_HELICASE CAS3"/>
    <property type="match status" value="1"/>
</dbReference>
<dbReference type="GO" id="GO:0003723">
    <property type="term" value="F:RNA binding"/>
    <property type="evidence" value="ECO:0007669"/>
    <property type="project" value="TreeGrafter"/>
</dbReference>
<dbReference type="GO" id="GO:0003724">
    <property type="term" value="F:RNA helicase activity"/>
    <property type="evidence" value="ECO:0007669"/>
    <property type="project" value="TreeGrafter"/>
</dbReference>
<dbReference type="GO" id="GO:0016787">
    <property type="term" value="F:hydrolase activity"/>
    <property type="evidence" value="ECO:0007669"/>
    <property type="project" value="UniProtKB-KW"/>
</dbReference>
<dbReference type="PROSITE" id="PS51192">
    <property type="entry name" value="HELICASE_ATP_BIND_1"/>
    <property type="match status" value="1"/>
</dbReference>
<proteinExistence type="inferred from homology"/>
<evidence type="ECO:0000256" key="3">
    <source>
        <dbReference type="ARBA" id="ARBA00022722"/>
    </source>
</evidence>
<accession>A0A2C9D272</accession>
<dbReference type="InterPro" id="IPR050547">
    <property type="entry name" value="DEAD_box_RNA_helicases"/>
</dbReference>
<name>A0A2C9D272_9HYPH</name>
<dbReference type="PROSITE" id="PS51643">
    <property type="entry name" value="HD_CAS3"/>
    <property type="match status" value="1"/>
</dbReference>
<dbReference type="Pfam" id="PF22590">
    <property type="entry name" value="Cas3-like_C_2"/>
    <property type="match status" value="1"/>
</dbReference>
<keyword evidence="13" id="KW-1185">Reference proteome</keyword>
<feature type="domain" description="HD Cas3-type" evidence="11">
    <location>
        <begin position="15"/>
        <end position="206"/>
    </location>
</feature>
<keyword evidence="4" id="KW-0479">Metal-binding</keyword>
<gene>
    <name evidence="12" type="primary">ygcB</name>
    <name evidence="12" type="ORF">HDIA_0805</name>
</gene>
<keyword evidence="5" id="KW-0547">Nucleotide-binding</keyword>
<dbReference type="SMART" id="SM00487">
    <property type="entry name" value="DEXDc"/>
    <property type="match status" value="1"/>
</dbReference>
<dbReference type="SUPFAM" id="SSF52540">
    <property type="entry name" value="P-loop containing nucleoside triphosphate hydrolases"/>
    <property type="match status" value="1"/>
</dbReference>
<protein>
    <submittedName>
        <fullName evidence="12">CRISPR-associated endonuclease/helicase Cas3</fullName>
        <ecNumber evidence="12">3.1.-.-</ecNumber>
    </submittedName>
</protein>
<reference evidence="13" key="1">
    <citation type="submission" date="2017-09" db="EMBL/GenBank/DDBJ databases">
        <title>Genome sequence of Nannocystis excedens DSM 71.</title>
        <authorList>
            <person name="Blom J."/>
        </authorList>
    </citation>
    <scope>NUCLEOTIDE SEQUENCE [LARGE SCALE GENOMIC DNA]</scope>
    <source>
        <strain evidence="13">type strain: E19</strain>
    </source>
</reference>
<dbReference type="InterPro" id="IPR006474">
    <property type="entry name" value="Helicase_Cas3_CRISPR-ass_core"/>
</dbReference>
<dbReference type="InterPro" id="IPR027417">
    <property type="entry name" value="P-loop_NTPase"/>
</dbReference>
<dbReference type="CDD" id="cd09641">
    <property type="entry name" value="Cas3''_I"/>
    <property type="match status" value="1"/>
</dbReference>
<keyword evidence="6 12" id="KW-0378">Hydrolase</keyword>
<evidence type="ECO:0000313" key="13">
    <source>
        <dbReference type="Proteomes" id="UP000223606"/>
    </source>
</evidence>
<dbReference type="GO" id="GO:0046872">
    <property type="term" value="F:metal ion binding"/>
    <property type="evidence" value="ECO:0007669"/>
    <property type="project" value="UniProtKB-KW"/>
</dbReference>
<keyword evidence="8" id="KW-0067">ATP-binding</keyword>
<dbReference type="InterPro" id="IPR038257">
    <property type="entry name" value="CRISPR-assoc_Cas3_HD_sf"/>
</dbReference>
<feature type="domain" description="Helicase ATP-binding" evidence="10">
    <location>
        <begin position="275"/>
        <end position="490"/>
    </location>
</feature>
<dbReference type="NCBIfam" id="TIGR01596">
    <property type="entry name" value="cas3_HD"/>
    <property type="match status" value="1"/>
</dbReference>
<dbReference type="InterPro" id="IPR054712">
    <property type="entry name" value="Cas3-like_dom"/>
</dbReference>
<keyword evidence="12" id="KW-0255">Endonuclease</keyword>
<keyword evidence="3" id="KW-0540">Nuclease</keyword>
<dbReference type="RefSeq" id="WP_099554608.1">
    <property type="nucleotide sequence ID" value="NZ_LT960614.1"/>
</dbReference>
<evidence type="ECO:0000313" key="12">
    <source>
        <dbReference type="EMBL" id="SON54346.1"/>
    </source>
</evidence>
<evidence type="ECO:0000256" key="8">
    <source>
        <dbReference type="ARBA" id="ARBA00022840"/>
    </source>
</evidence>
<comment type="similarity">
    <text evidence="1">In the N-terminal section; belongs to the CRISPR-associated nuclease Cas3-HD family.</text>
</comment>
<dbReference type="OrthoDB" id="9810236at2"/>
<evidence type="ECO:0000256" key="6">
    <source>
        <dbReference type="ARBA" id="ARBA00022801"/>
    </source>
</evidence>
<evidence type="ECO:0000256" key="7">
    <source>
        <dbReference type="ARBA" id="ARBA00022806"/>
    </source>
</evidence>
<dbReference type="Gene3D" id="3.40.50.300">
    <property type="entry name" value="P-loop containing nucleotide triphosphate hydrolases"/>
    <property type="match status" value="2"/>
</dbReference>
<evidence type="ECO:0000256" key="1">
    <source>
        <dbReference type="ARBA" id="ARBA00006847"/>
    </source>
</evidence>
<organism evidence="12 13">
    <name type="scientific">Hartmannibacter diazotrophicus</name>
    <dbReference type="NCBI Taxonomy" id="1482074"/>
    <lineage>
        <taxon>Bacteria</taxon>
        <taxon>Pseudomonadati</taxon>
        <taxon>Pseudomonadota</taxon>
        <taxon>Alphaproteobacteria</taxon>
        <taxon>Hyphomicrobiales</taxon>
        <taxon>Pleomorphomonadaceae</taxon>
        <taxon>Hartmannibacter</taxon>
    </lineage>
</organism>
<dbReference type="NCBIfam" id="TIGR01587">
    <property type="entry name" value="cas3_core"/>
    <property type="match status" value="1"/>
</dbReference>
<dbReference type="EC" id="3.1.-.-" evidence="12"/>
<dbReference type="GO" id="GO:0051607">
    <property type="term" value="P:defense response to virus"/>
    <property type="evidence" value="ECO:0007669"/>
    <property type="project" value="UniProtKB-KW"/>
</dbReference>
<sequence length="914" mass="98565">MHLDYWGKARPTVDRSTRCHPVSYHCMDVAAAGEELLRIFPALVNRVAGESGAPTKEAERFLVFLAALHDIGKFSRGFQAKVPELFPESLGVVASQMPDGDHTAIGRALLEGPLFRRLRALVPGLSHEAWLAMLPAVCCHHGRPRPSADTSISEVGAPAVASADAFLMEMAGAFLDKPPMTLTLGERAARRLSWQLAGFVNLADWIGSNASIFCYEAPDLSVADYLETIARPRARKALAVSGLAHRRPSSATGLAALAPTLSRPSPLQAFAEKVALPQAGPCLILVEDVTGAGKTEAALILAHRLMQQDRADGLFVALPTMATANAMYDRLGTLYRRLFDTQTSPSLVLAHGARELHEGFVASILETGSEETHARGRLRDDELTASAACAAFIADDRRKAFFADVGVGTIDQAFLAVLPAKFAALRQFGLSRRVLIVDEAHAYDAYESAELEKLIAFHAAAGGSTIVLSATLPEKTKEKLVKAFHSANRTRARWRERSDRYPLVTIASNDGTVDCTALATRKVLERRLPVARLESEAEALDAIEAAARSGATAAYVRNTVDDALAAHAELARRGLAPMLFHARFAMTDRLRREGEVLTAFGKASEPRERRCSETGLGRVLVATQVVEQSLDLDFDCLVTDLAPMDLLIQRAGRLWRHPGRERPVTAPELLVVAPEPADDADDRWFKTMFPRAAFVYRDHGRLWLTARQIFEAGELATPGSVRDLVEAVYRGDADTAIPPGLLNRHDTAHGGELAEAATGRQNTLDLATGYHEDSGTWTSDALIPTRLGDPQTILRLARIEAGALVPYAPVTPVWSGPEAAQRALARAWALSEVRVRTARVGGRGDYEPAIERAAAGIEALWRDVGDAAVLLPLAAGDSGFRALGRRGTEPTGRAVGLSYDALTGLGFEPAGDEA</sequence>
<dbReference type="Gene3D" id="1.10.3210.30">
    <property type="match status" value="1"/>
</dbReference>
<dbReference type="GO" id="GO:0004519">
    <property type="term" value="F:endonuclease activity"/>
    <property type="evidence" value="ECO:0007669"/>
    <property type="project" value="UniProtKB-KW"/>
</dbReference>
<evidence type="ECO:0000256" key="2">
    <source>
        <dbReference type="ARBA" id="ARBA00009046"/>
    </source>
</evidence>